<proteinExistence type="predicted"/>
<reference evidence="1" key="3">
    <citation type="submission" date="2025-09" db="UniProtKB">
        <authorList>
            <consortium name="Ensembl"/>
        </authorList>
    </citation>
    <scope>IDENTIFICATION</scope>
</reference>
<protein>
    <submittedName>
        <fullName evidence="1">Uncharacterized protein</fullName>
    </submittedName>
</protein>
<accession>A0AC11D2A8</accession>
<reference evidence="1" key="2">
    <citation type="submission" date="2025-08" db="UniProtKB">
        <authorList>
            <consortium name="Ensembl"/>
        </authorList>
    </citation>
    <scope>IDENTIFICATION</scope>
</reference>
<sequence>MASIMEGPLSKWTNVMKGWQYRWFVLDYNAGLLSYYTSKDKMMRGSRRGCVRLRLQNREITTSFCKQAVVYS</sequence>
<evidence type="ECO:0000313" key="1">
    <source>
        <dbReference type="Ensembl" id="ENSOARP00020038783.1"/>
    </source>
</evidence>
<name>A0AC11D2A8_SHEEP</name>
<reference evidence="1" key="1">
    <citation type="submission" date="2020-11" db="EMBL/GenBank/DDBJ databases">
        <authorList>
            <person name="Davenport K.M."/>
            <person name="Bickhart D.M."/>
            <person name="Smith T.P.L."/>
            <person name="Murdoch B.M."/>
            <person name="Rosen B.D."/>
        </authorList>
    </citation>
    <scope>NUCLEOTIDE SEQUENCE [LARGE SCALE GENOMIC DNA]</scope>
    <source>
        <strain evidence="1">OAR_USU_Benz2616</strain>
    </source>
</reference>
<organism evidence="1">
    <name type="scientific">Ovis aries</name>
    <name type="common">Sheep</name>
    <dbReference type="NCBI Taxonomy" id="9940"/>
    <lineage>
        <taxon>Eukaryota</taxon>
        <taxon>Metazoa</taxon>
        <taxon>Chordata</taxon>
        <taxon>Craniata</taxon>
        <taxon>Vertebrata</taxon>
        <taxon>Euteleostomi</taxon>
        <taxon>Mammalia</taxon>
        <taxon>Eutheria</taxon>
        <taxon>Laurasiatheria</taxon>
        <taxon>Artiodactyla</taxon>
        <taxon>Ruminantia</taxon>
        <taxon>Pecora</taxon>
        <taxon>Bovidae</taxon>
        <taxon>Caprinae</taxon>
        <taxon>Ovis</taxon>
    </lineage>
</organism>
<dbReference type="Ensembl" id="ENSOART00020048565.1">
    <property type="protein sequence ID" value="ENSOARP00020038783.1"/>
    <property type="gene ID" value="ENSOARG00020031371.1"/>
</dbReference>